<comment type="similarity">
    <text evidence="1">Belongs to the DegT/DnrJ/EryC1 family.</text>
</comment>
<dbReference type="PANTHER" id="PTHR30244:SF30">
    <property type="entry name" value="BLR5990 PROTEIN"/>
    <property type="match status" value="1"/>
</dbReference>
<dbReference type="PANTHER" id="PTHR30244">
    <property type="entry name" value="TRANSAMINASE"/>
    <property type="match status" value="1"/>
</dbReference>
<dbReference type="InterPro" id="IPR000653">
    <property type="entry name" value="DegT/StrS_aminotransferase"/>
</dbReference>
<dbReference type="Gene3D" id="3.40.640.10">
    <property type="entry name" value="Type I PLP-dependent aspartate aminotransferase-like (Major domain)"/>
    <property type="match status" value="1"/>
</dbReference>
<dbReference type="InterPro" id="IPR015424">
    <property type="entry name" value="PyrdxlP-dep_Trfase"/>
</dbReference>
<keyword evidence="3" id="KW-1185">Reference proteome</keyword>
<evidence type="ECO:0000313" key="2">
    <source>
        <dbReference type="EMBL" id="XAU14306.1"/>
    </source>
</evidence>
<keyword evidence="2" id="KW-0032">Aminotransferase</keyword>
<reference evidence="2 3" key="1">
    <citation type="submission" date="2024-03" db="EMBL/GenBank/DDBJ databases">
        <title>Sulfurimonas sp. HSL3-1.</title>
        <authorList>
            <person name="Wang S."/>
        </authorList>
    </citation>
    <scope>NUCLEOTIDE SEQUENCE [LARGE SCALE GENOMIC DNA]</scope>
    <source>
        <strain evidence="2 3">HSL3-1</strain>
    </source>
</reference>
<sequence length="380" mass="42240">MHSNTVRYIRNLFRSTGAVPLHAPRFVGNEKNYLGSCIESMEVSSEGEYVERFEGMVNEYCGSRYAVAFNSTESAMRVALVLAGTGPDCEVLTQPLAHAMTANTVDSFGAEPIFIDVERKTMGMDPDRLREFLAYNAELREGGCFNRHTGRRITACVPVHTLGFPCRIDDIRTVCDEYGIMLIEDASEAFGSAYKGTMAGRFGRCGIYGFEGHKIATCGDGGVLVCDDEALAEQARSVGTIPYLSDAQGAEQGRFSSRMSNLNAAVGCAQMEHIRTIVTKQRDLTRRYREFFAEYEEDEELQLFRMKKQNEPNCWLNALLFEAPEDRDAFLEATNAEGVAARALWPLISDLPRFSECAGTDADNARWLQERIATLPSGVR</sequence>
<dbReference type="RefSeq" id="WP_345972054.1">
    <property type="nucleotide sequence ID" value="NZ_CP147920.1"/>
</dbReference>
<dbReference type="EMBL" id="CP147920">
    <property type="protein sequence ID" value="XAU14306.1"/>
    <property type="molecule type" value="Genomic_DNA"/>
</dbReference>
<evidence type="ECO:0000256" key="1">
    <source>
        <dbReference type="RuleBase" id="RU004508"/>
    </source>
</evidence>
<organism evidence="2 3">
    <name type="scientific">Sulfurimonas diazotrophicus</name>
    <dbReference type="NCBI Taxonomy" id="3131939"/>
    <lineage>
        <taxon>Bacteria</taxon>
        <taxon>Pseudomonadati</taxon>
        <taxon>Campylobacterota</taxon>
        <taxon>Epsilonproteobacteria</taxon>
        <taxon>Campylobacterales</taxon>
        <taxon>Sulfurimonadaceae</taxon>
        <taxon>Sulfurimonas</taxon>
    </lineage>
</organism>
<dbReference type="GO" id="GO:0008483">
    <property type="term" value="F:transaminase activity"/>
    <property type="evidence" value="ECO:0007669"/>
    <property type="project" value="UniProtKB-KW"/>
</dbReference>
<keyword evidence="2" id="KW-0808">Transferase</keyword>
<gene>
    <name evidence="2" type="ORF">WCY31_08550</name>
</gene>
<evidence type="ECO:0000313" key="3">
    <source>
        <dbReference type="Proteomes" id="UP001447842"/>
    </source>
</evidence>
<dbReference type="Pfam" id="PF01041">
    <property type="entry name" value="DegT_DnrJ_EryC1"/>
    <property type="match status" value="1"/>
</dbReference>
<dbReference type="PIRSF" id="PIRSF000390">
    <property type="entry name" value="PLP_StrS"/>
    <property type="match status" value="1"/>
</dbReference>
<dbReference type="Proteomes" id="UP001447842">
    <property type="component" value="Chromosome"/>
</dbReference>
<proteinExistence type="inferred from homology"/>
<dbReference type="SUPFAM" id="SSF53383">
    <property type="entry name" value="PLP-dependent transferases"/>
    <property type="match status" value="1"/>
</dbReference>
<dbReference type="Gene3D" id="3.90.1150.10">
    <property type="entry name" value="Aspartate Aminotransferase, domain 1"/>
    <property type="match status" value="1"/>
</dbReference>
<dbReference type="InterPro" id="IPR015422">
    <property type="entry name" value="PyrdxlP-dep_Trfase_small"/>
</dbReference>
<keyword evidence="1" id="KW-0663">Pyridoxal phosphate</keyword>
<protein>
    <submittedName>
        <fullName evidence="2">DegT/DnrJ/EryC1/StrS aminotransferase family protein</fullName>
    </submittedName>
</protein>
<name>A0ABZ3H6Z4_9BACT</name>
<dbReference type="InterPro" id="IPR015421">
    <property type="entry name" value="PyrdxlP-dep_Trfase_major"/>
</dbReference>
<accession>A0ABZ3H6Z4</accession>